<protein>
    <recommendedName>
        <fullName evidence="2">SWIM-type domain-containing protein</fullName>
    </recommendedName>
</protein>
<dbReference type="OrthoDB" id="75007at2157"/>
<comment type="caution">
    <text evidence="3">The sequence shown here is derived from an EMBL/GenBank/DDBJ whole genome shotgun (WGS) entry which is preliminary data.</text>
</comment>
<dbReference type="Proteomes" id="UP000191661">
    <property type="component" value="Unassembled WGS sequence"/>
</dbReference>
<dbReference type="EMBL" id="JXMW01000010">
    <property type="protein sequence ID" value="OQD58736.1"/>
    <property type="molecule type" value="Genomic_DNA"/>
</dbReference>
<feature type="domain" description="SWIM-type" evidence="2">
    <location>
        <begin position="39"/>
        <end position="81"/>
    </location>
</feature>
<dbReference type="InterPro" id="IPR007527">
    <property type="entry name" value="Znf_SWIM"/>
</dbReference>
<dbReference type="Pfam" id="PF04434">
    <property type="entry name" value="SWIM"/>
    <property type="match status" value="1"/>
</dbReference>
<dbReference type="PROSITE" id="PS50966">
    <property type="entry name" value="ZF_SWIM"/>
    <property type="match status" value="1"/>
</dbReference>
<keyword evidence="1" id="KW-0479">Metal-binding</keyword>
<gene>
    <name evidence="3" type="ORF">MBBAR_10c00770</name>
</gene>
<organism evidence="3 4">
    <name type="scientific">Methanobrevibacter arboriphilus JCM 13429 = DSM 1125</name>
    <dbReference type="NCBI Taxonomy" id="1300164"/>
    <lineage>
        <taxon>Archaea</taxon>
        <taxon>Methanobacteriati</taxon>
        <taxon>Methanobacteriota</taxon>
        <taxon>Methanomada group</taxon>
        <taxon>Methanobacteria</taxon>
        <taxon>Methanobacteriales</taxon>
        <taxon>Methanobacteriaceae</taxon>
        <taxon>Methanobrevibacter</taxon>
    </lineage>
</organism>
<name>A0A1V6N2K4_METAZ</name>
<dbReference type="RefSeq" id="WP_080460432.1">
    <property type="nucleotide sequence ID" value="NZ_BBET01000002.1"/>
</dbReference>
<evidence type="ECO:0000256" key="1">
    <source>
        <dbReference type="PROSITE-ProRule" id="PRU00325"/>
    </source>
</evidence>
<evidence type="ECO:0000313" key="4">
    <source>
        <dbReference type="Proteomes" id="UP000191661"/>
    </source>
</evidence>
<dbReference type="AlphaFoldDB" id="A0A1V6N2K4"/>
<keyword evidence="4" id="KW-1185">Reference proteome</keyword>
<accession>A0A1V6N2K4</accession>
<evidence type="ECO:0000313" key="3">
    <source>
        <dbReference type="EMBL" id="OQD58736.1"/>
    </source>
</evidence>
<sequence>MISRIEKATLIHSEDIHESYLDSEYLFYEVKGSDGSGYYLVACNHDKLWRCTCEDFSGRGINKEEGSFLCKHIIAVLLHIAKNGDF</sequence>
<dbReference type="GO" id="GO:0008270">
    <property type="term" value="F:zinc ion binding"/>
    <property type="evidence" value="ECO:0007669"/>
    <property type="project" value="UniProtKB-KW"/>
</dbReference>
<keyword evidence="1" id="KW-0863">Zinc-finger</keyword>
<reference evidence="3 4" key="1">
    <citation type="submission" date="2014-12" db="EMBL/GenBank/DDBJ databases">
        <title>Genome sequence of Methanobrevibacter arboriphilicus DH1, DSM1125.</title>
        <authorList>
            <person name="Poehlein A."/>
            <person name="Thauer R.K."/>
            <person name="Seedorf H."/>
            <person name="Daniel R."/>
        </authorList>
    </citation>
    <scope>NUCLEOTIDE SEQUENCE [LARGE SCALE GENOMIC DNA]</scope>
    <source>
        <strain evidence="3 4">DH1</strain>
    </source>
</reference>
<evidence type="ECO:0000259" key="2">
    <source>
        <dbReference type="PROSITE" id="PS50966"/>
    </source>
</evidence>
<proteinExistence type="predicted"/>
<keyword evidence="1" id="KW-0862">Zinc</keyword>